<evidence type="ECO:0000313" key="2">
    <source>
        <dbReference type="Proteomes" id="UP000254033"/>
    </source>
</evidence>
<organism evidence="1 2">
    <name type="scientific">Legionella feeleii</name>
    <dbReference type="NCBI Taxonomy" id="453"/>
    <lineage>
        <taxon>Bacteria</taxon>
        <taxon>Pseudomonadati</taxon>
        <taxon>Pseudomonadota</taxon>
        <taxon>Gammaproteobacteria</taxon>
        <taxon>Legionellales</taxon>
        <taxon>Legionellaceae</taxon>
        <taxon>Legionella</taxon>
    </lineage>
</organism>
<proteinExistence type="predicted"/>
<dbReference type="RefSeq" id="WP_115175792.1">
    <property type="nucleotide sequence ID" value="NZ_UGNY01000001.1"/>
</dbReference>
<evidence type="ECO:0000313" key="1">
    <source>
        <dbReference type="EMBL" id="STX39270.1"/>
    </source>
</evidence>
<dbReference type="EMBL" id="UGNY01000001">
    <property type="protein sequence ID" value="STX39270.1"/>
    <property type="molecule type" value="Genomic_DNA"/>
</dbReference>
<evidence type="ECO:0008006" key="3">
    <source>
        <dbReference type="Google" id="ProtNLM"/>
    </source>
</evidence>
<dbReference type="Proteomes" id="UP000254033">
    <property type="component" value="Unassembled WGS sequence"/>
</dbReference>
<accession>A0A378IWH3</accession>
<reference evidence="1 2" key="1">
    <citation type="submission" date="2018-06" db="EMBL/GenBank/DDBJ databases">
        <authorList>
            <consortium name="Pathogen Informatics"/>
            <person name="Doyle S."/>
        </authorList>
    </citation>
    <scope>NUCLEOTIDE SEQUENCE [LARGE SCALE GENOMIC DNA]</scope>
    <source>
        <strain evidence="1 2">NCTC11978</strain>
    </source>
</reference>
<gene>
    <name evidence="1" type="ORF">NCTC11978_02465</name>
</gene>
<protein>
    <recommendedName>
        <fullName evidence="3">Helix-turn-helix domain</fullName>
    </recommendedName>
</protein>
<sequence length="65" mass="7634">MEKKVFKEAEAAGYICMSRSFLSQDRAYGTLANRTPGPKYIRIGRAIRYLKDDLDLWLEQHRIKN</sequence>
<name>A0A378IWH3_9GAMM</name>
<dbReference type="AlphaFoldDB" id="A0A378IWH3"/>